<organism evidence="2 3">
    <name type="scientific">Sporosarcina saromensis</name>
    <dbReference type="NCBI Taxonomy" id="359365"/>
    <lineage>
        <taxon>Bacteria</taxon>
        <taxon>Bacillati</taxon>
        <taxon>Bacillota</taxon>
        <taxon>Bacilli</taxon>
        <taxon>Bacillales</taxon>
        <taxon>Caryophanaceae</taxon>
        <taxon>Sporosarcina</taxon>
    </lineage>
</organism>
<feature type="transmembrane region" description="Helical" evidence="1">
    <location>
        <begin position="6"/>
        <end position="24"/>
    </location>
</feature>
<evidence type="ECO:0000313" key="3">
    <source>
        <dbReference type="Proteomes" id="UP001282284"/>
    </source>
</evidence>
<proteinExistence type="predicted"/>
<feature type="transmembrane region" description="Helical" evidence="1">
    <location>
        <begin position="36"/>
        <end position="54"/>
    </location>
</feature>
<evidence type="ECO:0000313" key="2">
    <source>
        <dbReference type="EMBL" id="MDW0113276.1"/>
    </source>
</evidence>
<dbReference type="Proteomes" id="UP001282284">
    <property type="component" value="Unassembled WGS sequence"/>
</dbReference>
<accession>A0ABU4G8P4</accession>
<comment type="caution">
    <text evidence="2">The sequence shown here is derived from an EMBL/GenBank/DDBJ whole genome shotgun (WGS) entry which is preliminary data.</text>
</comment>
<keyword evidence="1" id="KW-1133">Transmembrane helix</keyword>
<reference evidence="2 3" key="1">
    <citation type="submission" date="2023-06" db="EMBL/GenBank/DDBJ databases">
        <title>Sporosarcina sp. nov., isolated from Korean traditional fermented seafood 'Jeotgal'.</title>
        <authorList>
            <person name="Yang A.I."/>
            <person name="Shin N.-R."/>
        </authorList>
    </citation>
    <scope>NUCLEOTIDE SEQUENCE [LARGE SCALE GENOMIC DNA]</scope>
    <source>
        <strain evidence="2 3">KCTC13119</strain>
    </source>
</reference>
<keyword evidence="1" id="KW-0812">Transmembrane</keyword>
<evidence type="ECO:0000256" key="1">
    <source>
        <dbReference type="SAM" id="Phobius"/>
    </source>
</evidence>
<protein>
    <recommendedName>
        <fullName evidence="4">N-acetyltransferase domain-containing protein</fullName>
    </recommendedName>
</protein>
<keyword evidence="1" id="KW-0472">Membrane</keyword>
<keyword evidence="3" id="KW-1185">Reference proteome</keyword>
<dbReference type="EMBL" id="JAUBDI010000006">
    <property type="protein sequence ID" value="MDW0113276.1"/>
    <property type="molecule type" value="Genomic_DNA"/>
</dbReference>
<dbReference type="RefSeq" id="WP_317943505.1">
    <property type="nucleotide sequence ID" value="NZ_JAUBDI010000006.1"/>
</dbReference>
<sequence>MNSFNLIALIASCIGWLAILSIALRVYKRQVEKPKRWYVVLFILGGLLSFSFNVVLWGELVRFAFLPLGVWILYAFLRRKEGRWKLYRPYAWLGFWGNYIFLVTTLLAIPIHAAIYPADDPSTYISNVKNASLIHLHPSARGEGIQKEHLLSQLESMKPEMFFTEEWYEATYLNREENERERMPYQLIGVAPKWGSGRSAVLFIEEDGKGILLTTEEKQYYYRLDASVIEGVERHDERKTQNLYNSGLVSRRVLCARHLSGLFF</sequence>
<name>A0ABU4G8P4_9BACL</name>
<evidence type="ECO:0008006" key="4">
    <source>
        <dbReference type="Google" id="ProtNLM"/>
    </source>
</evidence>
<feature type="transmembrane region" description="Helical" evidence="1">
    <location>
        <begin position="60"/>
        <end position="77"/>
    </location>
</feature>
<gene>
    <name evidence="2" type="ORF">QT711_08750</name>
</gene>
<feature type="transmembrane region" description="Helical" evidence="1">
    <location>
        <begin position="89"/>
        <end position="116"/>
    </location>
</feature>